<evidence type="ECO:0000256" key="1">
    <source>
        <dbReference type="SAM" id="Coils"/>
    </source>
</evidence>
<proteinExistence type="predicted"/>
<feature type="coiled-coil region" evidence="1">
    <location>
        <begin position="24"/>
        <end position="51"/>
    </location>
</feature>
<organism evidence="2 3">
    <name type="scientific">Funneliformis caledonium</name>
    <dbReference type="NCBI Taxonomy" id="1117310"/>
    <lineage>
        <taxon>Eukaryota</taxon>
        <taxon>Fungi</taxon>
        <taxon>Fungi incertae sedis</taxon>
        <taxon>Mucoromycota</taxon>
        <taxon>Glomeromycotina</taxon>
        <taxon>Glomeromycetes</taxon>
        <taxon>Glomerales</taxon>
        <taxon>Glomeraceae</taxon>
        <taxon>Funneliformis</taxon>
    </lineage>
</organism>
<gene>
    <name evidence="2" type="ORF">FCALED_LOCUS6550</name>
</gene>
<accession>A0A9N9B9D9</accession>
<feature type="non-terminal residue" evidence="2">
    <location>
        <position position="1"/>
    </location>
</feature>
<keyword evidence="3" id="KW-1185">Reference proteome</keyword>
<reference evidence="2" key="1">
    <citation type="submission" date="2021-06" db="EMBL/GenBank/DDBJ databases">
        <authorList>
            <person name="Kallberg Y."/>
            <person name="Tangrot J."/>
            <person name="Rosling A."/>
        </authorList>
    </citation>
    <scope>NUCLEOTIDE SEQUENCE</scope>
    <source>
        <strain evidence="2">UK204</strain>
    </source>
</reference>
<dbReference type="Proteomes" id="UP000789570">
    <property type="component" value="Unassembled WGS sequence"/>
</dbReference>
<comment type="caution">
    <text evidence="2">The sequence shown here is derived from an EMBL/GenBank/DDBJ whole genome shotgun (WGS) entry which is preliminary data.</text>
</comment>
<dbReference type="EMBL" id="CAJVPQ010001585">
    <property type="protein sequence ID" value="CAG8559983.1"/>
    <property type="molecule type" value="Genomic_DNA"/>
</dbReference>
<sequence>MIQSIILISDFLMRRLLHCARYLKKAHKIQAQKLEANKNDKKQKINEIINEMDEPKLDNVLEQITKLNNSEITKEWCTLYTTIDELSEMEVKSTNHFLNKMRYPKGKNQADESTRGSAKVFIICFMYWNETKNLPDVSLVEMKDLITYDTKTVAQTIIDTCNKYSINTRICQTFLSDNTNYMTGKNNGAVKLYAKITKNQCFRIPYSLHVAYIILTTFEDIAFGKLTTIIEFSKQSHPFNLLYLVWKLHNGYDKTNKDNPLEMKAEIIYDLYKTLLNFDMNQYQKLMRSRWLYEVKTAIQFLE</sequence>
<protein>
    <submittedName>
        <fullName evidence="2">1594_t:CDS:1</fullName>
    </submittedName>
</protein>
<evidence type="ECO:0000313" key="3">
    <source>
        <dbReference type="Proteomes" id="UP000789570"/>
    </source>
</evidence>
<dbReference type="AlphaFoldDB" id="A0A9N9B9D9"/>
<keyword evidence="1" id="KW-0175">Coiled coil</keyword>
<name>A0A9N9B9D9_9GLOM</name>
<evidence type="ECO:0000313" key="2">
    <source>
        <dbReference type="EMBL" id="CAG8559983.1"/>
    </source>
</evidence>